<evidence type="ECO:0000259" key="2">
    <source>
        <dbReference type="Pfam" id="PF13464"/>
    </source>
</evidence>
<dbReference type="Proteomes" id="UP000515506">
    <property type="component" value="Chromosome"/>
</dbReference>
<evidence type="ECO:0000313" key="4">
    <source>
        <dbReference type="EMBL" id="QNN77008.1"/>
    </source>
</evidence>
<dbReference type="InterPro" id="IPR050400">
    <property type="entry name" value="Bact_Cytoskel_RodZ"/>
</dbReference>
<dbReference type="EMBL" id="CP060731">
    <property type="protein sequence ID" value="QNN77008.1"/>
    <property type="molecule type" value="Genomic_DNA"/>
</dbReference>
<accession>A0A7G9TA83</accession>
<name>A0A7G9TA83_PSEMX</name>
<feature type="domain" description="Cytoskeleton protein RodZ-like C-terminal" evidence="2">
    <location>
        <begin position="190"/>
        <end position="260"/>
    </location>
</feature>
<evidence type="ECO:0000313" key="6">
    <source>
        <dbReference type="Proteomes" id="UP000515838"/>
    </source>
</evidence>
<dbReference type="PANTHER" id="PTHR34475:SF1">
    <property type="entry name" value="CYTOSKELETON PROTEIN RODZ"/>
    <property type="match status" value="1"/>
</dbReference>
<dbReference type="Pfam" id="PF13413">
    <property type="entry name" value="HTH_25"/>
    <property type="match status" value="1"/>
</dbReference>
<dbReference type="InterPro" id="IPR001387">
    <property type="entry name" value="Cro/C1-type_HTH"/>
</dbReference>
<evidence type="ECO:0000256" key="1">
    <source>
        <dbReference type="SAM" id="MobiDB-lite"/>
    </source>
</evidence>
<reference evidence="3 5" key="2">
    <citation type="submission" date="2020-08" db="EMBL/GenBank/DDBJ databases">
        <title>Streptomycin resistant and MDR strain, P. mexicana.</title>
        <authorList>
            <person name="Ganesh-kumar S."/>
            <person name="Zhe T."/>
            <person name="Yu Z."/>
            <person name="Min Y."/>
        </authorList>
    </citation>
    <scope>NUCLEOTIDE SEQUENCE [LARGE SCALE GENOMIC DNA]</scope>
    <source>
        <strain evidence="3 5">GTZY</strain>
    </source>
</reference>
<gene>
    <name evidence="3" type="ORF">H4W19_04910</name>
    <name evidence="4" type="ORF">IAE60_13855</name>
</gene>
<feature type="compositionally biased region" description="Low complexity" evidence="1">
    <location>
        <begin position="161"/>
        <end position="170"/>
    </location>
</feature>
<dbReference type="Proteomes" id="UP000515838">
    <property type="component" value="Chromosome"/>
</dbReference>
<feature type="region of interest" description="Disordered" evidence="1">
    <location>
        <begin position="151"/>
        <end position="170"/>
    </location>
</feature>
<dbReference type="CDD" id="cd00093">
    <property type="entry name" value="HTH_XRE"/>
    <property type="match status" value="1"/>
</dbReference>
<organism evidence="4 6">
    <name type="scientific">Pseudoxanthomonas mexicana</name>
    <dbReference type="NCBI Taxonomy" id="128785"/>
    <lineage>
        <taxon>Bacteria</taxon>
        <taxon>Pseudomonadati</taxon>
        <taxon>Pseudomonadota</taxon>
        <taxon>Gammaproteobacteria</taxon>
        <taxon>Lysobacterales</taxon>
        <taxon>Lysobacteraceae</taxon>
        <taxon>Pseudoxanthomonas</taxon>
    </lineage>
</organism>
<dbReference type="PANTHER" id="PTHR34475">
    <property type="match status" value="1"/>
</dbReference>
<dbReference type="InterPro" id="IPR025194">
    <property type="entry name" value="RodZ-like_C"/>
</dbReference>
<dbReference type="Pfam" id="PF13464">
    <property type="entry name" value="RodZ_C"/>
    <property type="match status" value="1"/>
</dbReference>
<protein>
    <submittedName>
        <fullName evidence="4">Helix-turn-helix domain-containing protein</fullName>
    </submittedName>
</protein>
<dbReference type="Gene3D" id="1.10.260.40">
    <property type="entry name" value="lambda repressor-like DNA-binding domains"/>
    <property type="match status" value="1"/>
</dbReference>
<keyword evidence="5" id="KW-1185">Reference proteome</keyword>
<sequence>MMDSVGGGMSPPQGCGEALRSAREQSGLSLQDVSQRLKMPVRVLQALEAGQWDQSGGAVFVRGQLRSYGRLLKLDVEPFLAQSEAVVAPPAVLVSHSHTPRLQYVFESFKRRAVYVVLTLVIATPVWMALRSSADPAPEPAMASLDVVPDASMPAQQGSTSARPSGRAPAAPYVASMAPVPRATTPWLSLSFKGDSWVEVDAPDGRKVEHALLRAGDERRYAAGEVGRIKLGDATAVEVQQAGSTVDLAPYQRANVARFTVSSEGSLAPVGD</sequence>
<dbReference type="AlphaFoldDB" id="A0A7G9TA83"/>
<evidence type="ECO:0000313" key="5">
    <source>
        <dbReference type="Proteomes" id="UP000515506"/>
    </source>
</evidence>
<proteinExistence type="predicted"/>
<dbReference type="InterPro" id="IPR010982">
    <property type="entry name" value="Lambda_DNA-bd_dom_sf"/>
</dbReference>
<evidence type="ECO:0000313" key="3">
    <source>
        <dbReference type="EMBL" id="QND81119.1"/>
    </source>
</evidence>
<dbReference type="EMBL" id="CP060028">
    <property type="protein sequence ID" value="QND81119.1"/>
    <property type="molecule type" value="Genomic_DNA"/>
</dbReference>
<dbReference type="SUPFAM" id="SSF47413">
    <property type="entry name" value="lambda repressor-like DNA-binding domains"/>
    <property type="match status" value="1"/>
</dbReference>
<reference evidence="4 6" key="1">
    <citation type="submission" date="2020-08" db="EMBL/GenBank/DDBJ databases">
        <title>Streptomycin Non-resistant strain, P. mexicana.</title>
        <authorList>
            <person name="Ganesh-Kumar S."/>
            <person name="Zhe T."/>
            <person name="Yu Z."/>
            <person name="Min Y."/>
        </authorList>
    </citation>
    <scope>NUCLEOTIDE SEQUENCE [LARGE SCALE GENOMIC DNA]</scope>
    <source>
        <strain evidence="4 6">GTZY2</strain>
    </source>
</reference>
<dbReference type="GO" id="GO:0003677">
    <property type="term" value="F:DNA binding"/>
    <property type="evidence" value="ECO:0007669"/>
    <property type="project" value="InterPro"/>
</dbReference>